<evidence type="ECO:0000256" key="1">
    <source>
        <dbReference type="SAM" id="SignalP"/>
    </source>
</evidence>
<evidence type="ECO:0000313" key="3">
    <source>
        <dbReference type="EMBL" id="KYG73371.1"/>
    </source>
</evidence>
<accession>A0A150X3R2</accession>
<evidence type="ECO:0000313" key="4">
    <source>
        <dbReference type="Proteomes" id="UP000075606"/>
    </source>
</evidence>
<dbReference type="OrthoDB" id="7793240at2"/>
<sequence length="735" mass="82731">MRLFFRSICRLFCIVGICLLSFNAPLNAQDHTVARKWMEELLHSIRNDLARPTVHARNLFHLSAAMYDAWAFFDDTAEPYLLGKTVNGFTCNTESLKAFDKSRANLDEVISHAAYTILDKRFQKAERYANLSFRYRRLMEDLEFRGPTNLRDMSNGESWALGNFIGQCYIDYGWKDGSNELDSYANKFYQPVNQPIAPQVPGNPRITDLNRWQQIELEVFVGQSGFESGEMQPFLSPEWGNVYPFALTAKDRVRKKRDGSSFWVYNDPGAPPRFDDFENGGHEFYKWNFEMVSIWSAHLSPWDNVMWDISPASIGNSSALPNNWNEYPNYYKRLEGGDGSKGHELNPSTGLPYEPNIVPRGDYTRVLAEFWADGPDSETPPGHWFTILNYVSDHPQLVKKFKGEGEVLNDLEWDVKSYFMLGGAMHDAAISAWSIKGFYDYIRPISAIRGVADLGQAVSPSFPNYDERSFGLEPEYVEVVLPGDALARTNNTAVDKIKLKAWRGPSYISDPTNTQAGVGWILAEDWWPYQRPTFVTPPFAGYVSGHSTFSRAAAEVLTMFTGDEFFPGGMGEFIARKNQFLVFEEGPSVDVKLQWATYRDASDQTSLSRIWGGIHPPVDDIPGRKIGIKVGTKAFAFAEKFFNGTVPDSFGLSKLSVTAAPNPVARGEVLNIQVFENIEDMQFTLIDANGGVVEDVTITNSNNSVQLETEGLAAGIYVLRLNNGAVGETIRFIIR</sequence>
<evidence type="ECO:0000259" key="2">
    <source>
        <dbReference type="Pfam" id="PF18962"/>
    </source>
</evidence>
<keyword evidence="1" id="KW-0732">Signal</keyword>
<gene>
    <name evidence="3" type="ORF">AWW68_11740</name>
</gene>
<dbReference type="AlphaFoldDB" id="A0A150X3R2"/>
<dbReference type="PANTHER" id="PTHR34599">
    <property type="entry name" value="PEROXIDASE-RELATED"/>
    <property type="match status" value="1"/>
</dbReference>
<dbReference type="NCBIfam" id="TIGR04183">
    <property type="entry name" value="Por_Secre_tail"/>
    <property type="match status" value="1"/>
</dbReference>
<feature type="domain" description="Secretion system C-terminal sorting" evidence="2">
    <location>
        <begin position="661"/>
        <end position="734"/>
    </location>
</feature>
<dbReference type="SUPFAM" id="SSF48317">
    <property type="entry name" value="Acid phosphatase/Vanadium-dependent haloperoxidase"/>
    <property type="match status" value="1"/>
</dbReference>
<dbReference type="InterPro" id="IPR036938">
    <property type="entry name" value="PAP2/HPO_sf"/>
</dbReference>
<dbReference type="EMBL" id="LRPC01000028">
    <property type="protein sequence ID" value="KYG73371.1"/>
    <property type="molecule type" value="Genomic_DNA"/>
</dbReference>
<dbReference type="PANTHER" id="PTHR34599:SF2">
    <property type="entry name" value="TRAF-TYPE DOMAIN-CONTAINING PROTEIN"/>
    <property type="match status" value="1"/>
</dbReference>
<dbReference type="Pfam" id="PF18962">
    <property type="entry name" value="Por_Secre_tail"/>
    <property type="match status" value="1"/>
</dbReference>
<dbReference type="Gene3D" id="1.10.606.10">
    <property type="entry name" value="Vanadium-containing Chloroperoxidase, domain 2"/>
    <property type="match status" value="1"/>
</dbReference>
<dbReference type="InterPro" id="IPR026444">
    <property type="entry name" value="Secre_tail"/>
</dbReference>
<dbReference type="InterPro" id="IPR052559">
    <property type="entry name" value="V-haloperoxidase"/>
</dbReference>
<feature type="chain" id="PRO_5007574143" description="Secretion system C-terminal sorting domain-containing protein" evidence="1">
    <location>
        <begin position="29"/>
        <end position="735"/>
    </location>
</feature>
<organism evidence="3 4">
    <name type="scientific">Roseivirga spongicola</name>
    <dbReference type="NCBI Taxonomy" id="333140"/>
    <lineage>
        <taxon>Bacteria</taxon>
        <taxon>Pseudomonadati</taxon>
        <taxon>Bacteroidota</taxon>
        <taxon>Cytophagia</taxon>
        <taxon>Cytophagales</taxon>
        <taxon>Roseivirgaceae</taxon>
        <taxon>Roseivirga</taxon>
    </lineage>
</organism>
<dbReference type="GO" id="GO:0004601">
    <property type="term" value="F:peroxidase activity"/>
    <property type="evidence" value="ECO:0007669"/>
    <property type="project" value="InterPro"/>
</dbReference>
<dbReference type="InterPro" id="IPR016119">
    <property type="entry name" value="Br/Cl_peroxidase_C"/>
</dbReference>
<feature type="signal peptide" evidence="1">
    <location>
        <begin position="1"/>
        <end position="28"/>
    </location>
</feature>
<comment type="caution">
    <text evidence="3">The sequence shown here is derived from an EMBL/GenBank/DDBJ whole genome shotgun (WGS) entry which is preliminary data.</text>
</comment>
<name>A0A150X3R2_9BACT</name>
<keyword evidence="4" id="KW-1185">Reference proteome</keyword>
<dbReference type="CDD" id="cd03398">
    <property type="entry name" value="PAP2_haloperoxidase"/>
    <property type="match status" value="1"/>
</dbReference>
<dbReference type="Proteomes" id="UP000075606">
    <property type="component" value="Unassembled WGS sequence"/>
</dbReference>
<protein>
    <recommendedName>
        <fullName evidence="2">Secretion system C-terminal sorting domain-containing protein</fullName>
    </recommendedName>
</protein>
<reference evidence="3 4" key="1">
    <citation type="submission" date="2016-01" db="EMBL/GenBank/DDBJ databases">
        <title>Genome sequencing of Roseivirga spongicola UST030701-084.</title>
        <authorList>
            <person name="Selvaratnam C."/>
            <person name="Thevarajoo S."/>
            <person name="Goh K.M."/>
            <person name="Ee R."/>
            <person name="Chan K.-G."/>
            <person name="Chong C.S."/>
        </authorList>
    </citation>
    <scope>NUCLEOTIDE SEQUENCE [LARGE SCALE GENOMIC DNA]</scope>
    <source>
        <strain evidence="3 4">UST030701-084</strain>
    </source>
</reference>
<dbReference type="STRING" id="333140.AWW68_11740"/>
<proteinExistence type="predicted"/>